<dbReference type="PATRIC" id="fig|818.23.peg.4017"/>
<evidence type="ECO:0000313" key="37">
    <source>
        <dbReference type="Proteomes" id="UP000095576"/>
    </source>
</evidence>
<dbReference type="EMBL" id="CZAP01000015">
    <property type="protein sequence ID" value="CUP89258.1"/>
    <property type="molecule type" value="Genomic_DNA"/>
</dbReference>
<evidence type="ECO:0000313" key="45">
    <source>
        <dbReference type="Proteomes" id="UP000500882"/>
    </source>
</evidence>
<dbReference type="Proteomes" id="UP001156218">
    <property type="component" value="Chromosome"/>
</dbReference>
<dbReference type="FunFam" id="3.10.129.10:FF:000001">
    <property type="entry name" value="3-hydroxyacyl-[acyl-carrier-protein] dehydratase FabZ"/>
    <property type="match status" value="1"/>
</dbReference>
<evidence type="ECO:0000256" key="15">
    <source>
        <dbReference type="ARBA" id="ARBA00025049"/>
    </source>
</evidence>
<dbReference type="InterPro" id="IPR029069">
    <property type="entry name" value="HotDog_dom_sf"/>
</dbReference>
<dbReference type="EMBL" id="WCRS01000012">
    <property type="protein sequence ID" value="KAB4472007.1"/>
    <property type="molecule type" value="Genomic_DNA"/>
</dbReference>
<dbReference type="Proteomes" id="UP000284785">
    <property type="component" value="Unassembled WGS sequence"/>
</dbReference>
<dbReference type="EMBL" id="JAHYQA010000003">
    <property type="protein sequence ID" value="MCE9236936.1"/>
    <property type="molecule type" value="Genomic_DNA"/>
</dbReference>
<feature type="binding site" evidence="18">
    <location>
        <position position="264"/>
    </location>
    <ligand>
        <name>Zn(2+)</name>
        <dbReference type="ChEBI" id="CHEBI:29105"/>
    </ligand>
</feature>
<dbReference type="EMBL" id="CZBI01000001">
    <property type="protein sequence ID" value="CUP36951.1"/>
    <property type="molecule type" value="Genomic_DNA"/>
</dbReference>
<evidence type="ECO:0000256" key="3">
    <source>
        <dbReference type="ARBA" id="ARBA00004496"/>
    </source>
</evidence>
<accession>C6ILF4</accession>
<dbReference type="EMBL" id="CP083681">
    <property type="protein sequence ID" value="UYU70572.1"/>
    <property type="molecule type" value="Genomic_DNA"/>
</dbReference>
<dbReference type="PANTHER" id="PTHR30272:SF1">
    <property type="entry name" value="3-HYDROXYACYL-[ACYL-CARRIER-PROTEIN] DEHYDRATASE"/>
    <property type="match status" value="1"/>
</dbReference>
<evidence type="ECO:0000313" key="44">
    <source>
        <dbReference type="Proteomes" id="UP000488521"/>
    </source>
</evidence>
<dbReference type="InterPro" id="IPR004463">
    <property type="entry name" value="UDP-acyl_GlcNac_deAcase"/>
</dbReference>
<dbReference type="Gene3D" id="3.30.230.20">
    <property type="entry name" value="lpxc deacetylase, domain 1"/>
    <property type="match status" value="1"/>
</dbReference>
<evidence type="ECO:0000313" key="27">
    <source>
        <dbReference type="EMBL" id="KAB4477100.1"/>
    </source>
</evidence>
<evidence type="ECO:0000313" key="29">
    <source>
        <dbReference type="EMBL" id="MCE9236936.1"/>
    </source>
</evidence>
<sequence length="461" mass="51600">MLKQKTLKDSFSLSGKGLHTGLDLTVTFNPAPDNHGYKIQRIDLEGQPTIDAVADNVTETTRGTVLSKNGVKVSTVEHGMAALYALGIDNCLIQVNGPEFPILDGSAQYYVQEIERVGTEEQSAVKDFYIIKSKIEFRDESTGSSIIVLPDENFSLNVLVSYDSTIIPNQFATLEDMHNFKDEVAASRTFVFVREIEPLLSAGLIKGGDLDNAIVIYERKMSQESYDKLADVMGVPHMDADQLGYINHKPLVWPNECARHKLLDVIGDLALIGKPIKGRIIATRPGHTINNKFARQMRKEIRLHEIQAPTYDCNREPVMDVNRIRELLPHRYPFQLVDKVIEMGASYIVGIKNITANEPFFQGHFPQEPVMPGVLQIEAMAQVGGLLVLNSVDEPERYSTYFMKIDGVKFRQKVVPGDTLLFRVELLAPIRRGISTMKGYAFVGEKVVCEAEFMAQIVKNK</sequence>
<feature type="active site" evidence="19">
    <location>
        <position position="364"/>
    </location>
</feature>
<evidence type="ECO:0000256" key="10">
    <source>
        <dbReference type="ARBA" id="ARBA00022833"/>
    </source>
</evidence>
<comment type="similarity">
    <text evidence="16">In the N-terminal section; belongs to the LpxC family.</text>
</comment>
<gene>
    <name evidence="18 22" type="primary">lpxC</name>
    <name evidence="19 20" type="synonym">fabZ</name>
    <name evidence="20" type="ORF">BatF92_06920</name>
    <name evidence="32" type="ORF">DW011_15995</name>
    <name evidence="31" type="ORF">DW780_17675</name>
    <name evidence="22" type="ORF">ERS852511_03555</name>
    <name evidence="21" type="ORF">ERS852557_00374</name>
    <name evidence="26" type="ORF">GAN59_15985</name>
    <name evidence="25" type="ORF">GAN75_06110</name>
    <name evidence="27" type="ORF">GAN91_20235</name>
    <name evidence="24" type="ORF">GAN93_17275</name>
    <name evidence="23" type="ORF">GAO51_04975</name>
    <name evidence="29" type="ORF">K0H07_07145</name>
    <name evidence="28" type="ORF">KHY35_16605</name>
    <name evidence="34" type="ORF">KQP59_20200</name>
    <name evidence="33" type="ORF">KQP68_00370</name>
    <name evidence="35" type="ORF">KQP74_16485</name>
    <name evidence="30" type="ORF">PO127_08765</name>
</gene>
<dbReference type="Gene3D" id="3.10.129.10">
    <property type="entry name" value="Hotdog Thioesterase"/>
    <property type="match status" value="1"/>
</dbReference>
<dbReference type="UniPathway" id="UPA00359">
    <property type="reaction ID" value="UER00478"/>
</dbReference>
<reference evidence="28" key="5">
    <citation type="submission" date="2021-02" db="EMBL/GenBank/DDBJ databases">
        <title>Infant gut strain persistence is associated with maternal origin, phylogeny, and functional potential including surface adhesion and iron acquisition.</title>
        <authorList>
            <person name="Lou Y.C."/>
        </authorList>
    </citation>
    <scope>NUCLEOTIDE SEQUENCE</scope>
    <source>
        <strain evidence="28">L3_082_243G1_dasL3_082_243G1_maxbin2.maxbin.015s ta_sub</strain>
    </source>
</reference>
<dbReference type="GO" id="GO:0006633">
    <property type="term" value="P:fatty acid biosynthetic process"/>
    <property type="evidence" value="ECO:0007669"/>
    <property type="project" value="UniProtKB-UniRule"/>
</dbReference>
<feature type="binding site" evidence="18">
    <location>
        <position position="78"/>
    </location>
    <ligand>
        <name>Zn(2+)</name>
        <dbReference type="ChEBI" id="CHEBI:29105"/>
    </ligand>
</feature>
<evidence type="ECO:0000313" key="42">
    <source>
        <dbReference type="Proteomes" id="UP000440614"/>
    </source>
</evidence>
<feature type="active site" description="Proton donor" evidence="18">
    <location>
        <position position="287"/>
    </location>
</feature>
<dbReference type="EMBL" id="JAGZEE010000026">
    <property type="protein sequence ID" value="MBS5412302.1"/>
    <property type="molecule type" value="Genomic_DNA"/>
</dbReference>
<evidence type="ECO:0000313" key="28">
    <source>
        <dbReference type="EMBL" id="MBS5412302.1"/>
    </source>
</evidence>
<evidence type="ECO:0000313" key="25">
    <source>
        <dbReference type="EMBL" id="KAB4457762.1"/>
    </source>
</evidence>
<dbReference type="KEGG" id="btho:Btheta7330_03902"/>
<dbReference type="Proteomes" id="UP000436825">
    <property type="component" value="Unassembled WGS sequence"/>
</dbReference>
<feature type="binding site" evidence="18">
    <location>
        <position position="260"/>
    </location>
    <ligand>
        <name>Zn(2+)</name>
        <dbReference type="ChEBI" id="CHEBI:29105"/>
    </ligand>
</feature>
<dbReference type="EMBL" id="CP083685">
    <property type="protein sequence ID" value="UYU89540.1"/>
    <property type="molecule type" value="Genomic_DNA"/>
</dbReference>
<evidence type="ECO:0000256" key="8">
    <source>
        <dbReference type="ARBA" id="ARBA00022723"/>
    </source>
</evidence>
<protein>
    <recommendedName>
        <fullName evidence="18 19">Multifunctional fusion protein</fullName>
    </recommendedName>
    <domain>
        <recommendedName>
            <fullName evidence="19">3-hydroxyacyl-[acyl-carrier-protein] dehydratase FabZ</fullName>
            <ecNumber evidence="19">4.2.1.59</ecNumber>
        </recommendedName>
        <alternativeName>
            <fullName evidence="19">(3R)-hydroxymyristoyl-[acyl-carrier-protein] dehydratase</fullName>
        </alternativeName>
        <alternativeName>
            <fullName evidence="19">Beta-hydroxyacyl-ACP dehydratase</fullName>
            <shortName evidence="19">(3R)-hydroxymyristoyl-ACP dehydrase</shortName>
        </alternativeName>
    </domain>
    <domain>
        <recommendedName>
            <fullName evidence="18">UDP-3-O-acyl-N-acetylglucosamine deacetylase</fullName>
            <shortName evidence="18">UDP-3-O-acyl-GlcNAc deacetylase</shortName>
            <ecNumber evidence="18">3.5.1.108</ecNumber>
        </recommendedName>
        <alternativeName>
            <fullName evidence="18">UDP-3-O-[R-3-hydroxymyristoyl]-N-acetylglucosamine deacetylase</fullName>
        </alternativeName>
    </domain>
</protein>
<dbReference type="OMA" id="RRGICHM"/>
<evidence type="ECO:0000256" key="13">
    <source>
        <dbReference type="ARBA" id="ARBA00023268"/>
    </source>
</evidence>
<evidence type="ECO:0000256" key="6">
    <source>
        <dbReference type="ARBA" id="ARBA00022516"/>
    </source>
</evidence>
<dbReference type="Proteomes" id="UP000782901">
    <property type="component" value="Unassembled WGS sequence"/>
</dbReference>
<evidence type="ECO:0000313" key="40">
    <source>
        <dbReference type="Proteomes" id="UP000436825"/>
    </source>
</evidence>
<evidence type="ECO:0000313" key="41">
    <source>
        <dbReference type="Proteomes" id="UP000436858"/>
    </source>
</evidence>
<evidence type="ECO:0000256" key="19">
    <source>
        <dbReference type="HAMAP-Rule" id="MF_00406"/>
    </source>
</evidence>
<dbReference type="EC" id="4.2.1.59" evidence="19"/>
<reference evidence="20 45" key="4">
    <citation type="submission" date="2020-02" db="EMBL/GenBank/DDBJ databases">
        <title>Whole-genome sequencing and comparative analysis of the genomes of Bacteroides thetaiotaomicron and Escherichia coli isolated from a healthy resident in Vietnam.</title>
        <authorList>
            <person name="Mohsin M."/>
            <person name="Tanaka K."/>
            <person name="Kawahara R."/>
            <person name="Kondo S."/>
            <person name="Noguchi H."/>
            <person name="Motooka D."/>
            <person name="Nakamura S."/>
            <person name="Khong D.T."/>
            <person name="Nguyen T.N."/>
            <person name="Tran H.T."/>
            <person name="Yamamoto Y."/>
        </authorList>
    </citation>
    <scope>NUCLEOTIDE SEQUENCE [LARGE SCALE GENOMIC DNA]</scope>
    <source>
        <strain evidence="20 45">F9-2</strain>
    </source>
</reference>
<evidence type="ECO:0000256" key="9">
    <source>
        <dbReference type="ARBA" id="ARBA00022801"/>
    </source>
</evidence>
<evidence type="ECO:0000313" key="39">
    <source>
        <dbReference type="Proteomes" id="UP000284785"/>
    </source>
</evidence>
<dbReference type="SUPFAM" id="SSF54637">
    <property type="entry name" value="Thioesterase/thiol ester dehydrase-isomerase"/>
    <property type="match status" value="1"/>
</dbReference>
<evidence type="ECO:0000313" key="24">
    <source>
        <dbReference type="EMBL" id="KAB4450051.1"/>
    </source>
</evidence>
<dbReference type="Proteomes" id="UP000436858">
    <property type="component" value="Unassembled WGS sequence"/>
</dbReference>
<dbReference type="SUPFAM" id="SSF54211">
    <property type="entry name" value="Ribosomal protein S5 domain 2-like"/>
    <property type="match status" value="2"/>
</dbReference>
<dbReference type="EMBL" id="WCRW01000003">
    <property type="protein sequence ID" value="KAB4457762.1"/>
    <property type="molecule type" value="Genomic_DNA"/>
</dbReference>
<comment type="function">
    <text evidence="15 19">Involved in unsaturated fatty acids biosynthesis. Catalyzes the dehydration of short chain beta-hydroxyacyl-ACPs and long chain saturated and unsaturated beta-hydroxyacyl-ACPs.</text>
</comment>
<dbReference type="GO" id="GO:0046872">
    <property type="term" value="F:metal ion binding"/>
    <property type="evidence" value="ECO:0007669"/>
    <property type="project" value="UniProtKB-KW"/>
</dbReference>
<evidence type="ECO:0000313" key="46">
    <source>
        <dbReference type="Proteomes" id="UP001156218"/>
    </source>
</evidence>
<dbReference type="NCBIfam" id="NF009667">
    <property type="entry name" value="PRK13188.1"/>
    <property type="match status" value="1"/>
</dbReference>
<dbReference type="Proteomes" id="UP000440614">
    <property type="component" value="Unassembled WGS sequence"/>
</dbReference>
<keyword evidence="7 18" id="KW-0441">Lipid A biosynthesis</keyword>
<keyword evidence="11 18" id="KW-0443">Lipid metabolism</keyword>
<evidence type="ECO:0000313" key="32">
    <source>
        <dbReference type="EMBL" id="RHL56895.1"/>
    </source>
</evidence>
<dbReference type="InterPro" id="IPR020568">
    <property type="entry name" value="Ribosomal_Su5_D2-typ_SF"/>
</dbReference>
<keyword evidence="8 18" id="KW-0479">Metal-binding</keyword>
<dbReference type="RefSeq" id="WP_008759880.1">
    <property type="nucleotide sequence ID" value="NZ_AP022660.1"/>
</dbReference>
<evidence type="ECO:0000313" key="26">
    <source>
        <dbReference type="EMBL" id="KAB4472007.1"/>
    </source>
</evidence>
<dbReference type="Proteomes" id="UP000095576">
    <property type="component" value="Unassembled WGS sequence"/>
</dbReference>
<keyword evidence="9 18" id="KW-0378">Hydrolase</keyword>
<evidence type="ECO:0000256" key="17">
    <source>
        <dbReference type="ARBA" id="ARBA00061355"/>
    </source>
</evidence>
<name>A0A0P0FIY8_BACT4</name>
<reference evidence="38 39" key="2">
    <citation type="submission" date="2018-08" db="EMBL/GenBank/DDBJ databases">
        <title>A genome reference for cultivated species of the human gut microbiota.</title>
        <authorList>
            <person name="Zou Y."/>
            <person name="Xue W."/>
            <person name="Luo G."/>
        </authorList>
    </citation>
    <scope>NUCLEOTIDE SEQUENCE [LARGE SCALE GENOMIC DNA]</scope>
    <source>
        <strain evidence="32 38">AF37-12</strain>
        <strain evidence="31 39">AM30-26</strain>
    </source>
</reference>
<evidence type="ECO:0000313" key="38">
    <source>
        <dbReference type="Proteomes" id="UP000283616"/>
    </source>
</evidence>
<dbReference type="Proteomes" id="UP000488521">
    <property type="component" value="Unassembled WGS sequence"/>
</dbReference>
<evidence type="ECO:0000256" key="7">
    <source>
        <dbReference type="ARBA" id="ARBA00022556"/>
    </source>
</evidence>
<dbReference type="Proteomes" id="UP000095541">
    <property type="component" value="Unassembled WGS sequence"/>
</dbReference>
<dbReference type="GO" id="GO:0009245">
    <property type="term" value="P:lipid A biosynthetic process"/>
    <property type="evidence" value="ECO:0007669"/>
    <property type="project" value="UniProtKB-UniRule"/>
</dbReference>
<evidence type="ECO:0000256" key="14">
    <source>
        <dbReference type="ARBA" id="ARBA00024535"/>
    </source>
</evidence>
<dbReference type="PANTHER" id="PTHR30272">
    <property type="entry name" value="3-HYDROXYACYL-[ACYL-CARRIER-PROTEIN] DEHYDRATASE"/>
    <property type="match status" value="1"/>
</dbReference>
<evidence type="ECO:0000313" key="35">
    <source>
        <dbReference type="EMBL" id="UYU89540.1"/>
    </source>
</evidence>
<keyword evidence="12 19" id="KW-0456">Lyase</keyword>
<keyword evidence="6 18" id="KW-0444">Lipid biosynthesis</keyword>
<dbReference type="GO" id="GO:0019171">
    <property type="term" value="F:(3R)-hydroxyacyl-[acyl-carrier-protein] dehydratase activity"/>
    <property type="evidence" value="ECO:0007669"/>
    <property type="project" value="UniProtKB-EC"/>
</dbReference>
<dbReference type="GO" id="GO:0103117">
    <property type="term" value="F:UDP-3-O-acyl-N-acetylglucosamine deacetylase activity"/>
    <property type="evidence" value="ECO:0007669"/>
    <property type="project" value="UniProtKB-UniRule"/>
</dbReference>
<dbReference type="EMBL" id="QSJP01000017">
    <property type="protein sequence ID" value="RHD85384.1"/>
    <property type="molecule type" value="Genomic_DNA"/>
</dbReference>
<comment type="similarity">
    <text evidence="19">Belongs to the thioester dehydratase family. FabZ subfamily.</text>
</comment>
<evidence type="ECO:0000256" key="11">
    <source>
        <dbReference type="ARBA" id="ARBA00023098"/>
    </source>
</evidence>
<dbReference type="Gene3D" id="3.30.1700.10">
    <property type="entry name" value="lpxc deacetylase, domain 2"/>
    <property type="match status" value="1"/>
</dbReference>
<evidence type="ECO:0000256" key="5">
    <source>
        <dbReference type="ARBA" id="ARBA00022490"/>
    </source>
</evidence>
<comment type="cofactor">
    <cofactor evidence="1 18">
        <name>Zn(2+)</name>
        <dbReference type="ChEBI" id="CHEBI:29105"/>
    </cofactor>
</comment>
<evidence type="ECO:0000313" key="43">
    <source>
        <dbReference type="Proteomes" id="UP000460317"/>
    </source>
</evidence>
<dbReference type="Proteomes" id="UP001217776">
    <property type="component" value="Unassembled WGS sequence"/>
</dbReference>
<comment type="similarity">
    <text evidence="18">Belongs to the LpxC family.</text>
</comment>
<evidence type="ECO:0000313" key="21">
    <source>
        <dbReference type="EMBL" id="CUP36951.1"/>
    </source>
</evidence>
<dbReference type="EC" id="3.5.1.108" evidence="18"/>
<comment type="pathway">
    <text evidence="4 18">Glycolipid biosynthesis; lipid IV(A) biosynthesis; lipid IV(A) from (3R)-3-hydroxytetradecanoyl-[acyl-carrier-protein] and UDP-N-acetyl-alpha-D-glucosamine: step 2/6.</text>
</comment>
<evidence type="ECO:0000313" key="30">
    <source>
        <dbReference type="EMBL" id="MDC2235835.1"/>
    </source>
</evidence>
<dbReference type="InterPro" id="IPR013114">
    <property type="entry name" value="FabA_FabZ"/>
</dbReference>
<proteinExistence type="inferred from homology"/>
<dbReference type="HAMAP" id="MF_00388">
    <property type="entry name" value="LpxC"/>
    <property type="match status" value="1"/>
</dbReference>
<dbReference type="InterPro" id="IPR011334">
    <property type="entry name" value="UDP-acyl_GlcNac_deAcase_C"/>
</dbReference>
<dbReference type="GO" id="GO:0005737">
    <property type="term" value="C:cytoplasm"/>
    <property type="evidence" value="ECO:0007669"/>
    <property type="project" value="UniProtKB-SubCell"/>
</dbReference>
<dbReference type="NCBIfam" id="NF000582">
    <property type="entry name" value="PRK00006.1"/>
    <property type="match status" value="1"/>
</dbReference>
<comment type="catalytic activity">
    <reaction evidence="19">
        <text>a (3R)-hydroxyacyl-[ACP] = a (2E)-enoyl-[ACP] + H2O</text>
        <dbReference type="Rhea" id="RHEA:13097"/>
        <dbReference type="Rhea" id="RHEA-COMP:9925"/>
        <dbReference type="Rhea" id="RHEA-COMP:9945"/>
        <dbReference type="ChEBI" id="CHEBI:15377"/>
        <dbReference type="ChEBI" id="CHEBI:78784"/>
        <dbReference type="ChEBI" id="CHEBI:78827"/>
        <dbReference type="EC" id="4.2.1.59"/>
    </reaction>
</comment>
<evidence type="ECO:0000256" key="18">
    <source>
        <dbReference type="HAMAP-Rule" id="MF_00388"/>
    </source>
</evidence>
<keyword evidence="10 18" id="KW-0862">Zinc</keyword>
<evidence type="ECO:0000313" key="33">
    <source>
        <dbReference type="EMBL" id="UYU66769.1"/>
    </source>
</evidence>
<evidence type="ECO:0000313" key="23">
    <source>
        <dbReference type="EMBL" id="KAB4314718.1"/>
    </source>
</evidence>
<dbReference type="HAMAP" id="MF_00406">
    <property type="entry name" value="FabZ"/>
    <property type="match status" value="1"/>
</dbReference>
<evidence type="ECO:0000313" key="22">
    <source>
        <dbReference type="EMBL" id="CUP89258.1"/>
    </source>
</evidence>
<reference evidence="33 46" key="6">
    <citation type="submission" date="2021-06" db="EMBL/GenBank/DDBJ databases">
        <title>Interrogation of the integrated mobile genetic elements in gut-associated Bacteroides with a consensus prediction approach.</title>
        <authorList>
            <person name="Campbell D.E."/>
            <person name="Leigh J.R."/>
            <person name="Kim T."/>
            <person name="England W."/>
            <person name="Whitaker R.J."/>
            <person name="Degnan P.H."/>
        </authorList>
    </citation>
    <scope>NUCLEOTIDE SEQUENCE [LARGE SCALE GENOMIC DNA]</scope>
    <source>
        <strain evidence="35">VPI-3443</strain>
        <strain evidence="34">VPI-BTDOT2</strain>
        <strain evidence="33 46">WAL8669</strain>
    </source>
</reference>
<evidence type="ECO:0000256" key="2">
    <source>
        <dbReference type="ARBA" id="ARBA00002923"/>
    </source>
</evidence>
<dbReference type="Proteomes" id="UP001200544">
    <property type="component" value="Unassembled WGS sequence"/>
</dbReference>
<organism evidence="22 37">
    <name type="scientific">Bacteroides thetaiotaomicron</name>
    <dbReference type="NCBI Taxonomy" id="818"/>
    <lineage>
        <taxon>Bacteria</taxon>
        <taxon>Pseudomonadati</taxon>
        <taxon>Bacteroidota</taxon>
        <taxon>Bacteroidia</taxon>
        <taxon>Bacteroidales</taxon>
        <taxon>Bacteroidaceae</taxon>
        <taxon>Bacteroides</taxon>
    </lineage>
</organism>
<evidence type="ECO:0000313" key="34">
    <source>
        <dbReference type="EMBL" id="UYU70572.1"/>
    </source>
</evidence>
<dbReference type="InterPro" id="IPR015870">
    <property type="entry name" value="UDP-acyl_N-AcGlcN_deAcase_N"/>
</dbReference>
<dbReference type="EMBL" id="QROV01000018">
    <property type="protein sequence ID" value="RHL56895.1"/>
    <property type="molecule type" value="Genomic_DNA"/>
</dbReference>
<dbReference type="EMBL" id="CP083680">
    <property type="protein sequence ID" value="UYU66769.1"/>
    <property type="molecule type" value="Genomic_DNA"/>
</dbReference>
<evidence type="ECO:0000256" key="16">
    <source>
        <dbReference type="ARBA" id="ARBA00061221"/>
    </source>
</evidence>
<dbReference type="EMBL" id="WCRY01000023">
    <property type="protein sequence ID" value="KAB4477100.1"/>
    <property type="molecule type" value="Genomic_DNA"/>
</dbReference>
<comment type="catalytic activity">
    <reaction evidence="14 18">
        <text>a UDP-3-O-[(3R)-3-hydroxyacyl]-N-acetyl-alpha-D-glucosamine + H2O = a UDP-3-O-[(3R)-3-hydroxyacyl]-alpha-D-glucosamine + acetate</text>
        <dbReference type="Rhea" id="RHEA:67816"/>
        <dbReference type="ChEBI" id="CHEBI:15377"/>
        <dbReference type="ChEBI" id="CHEBI:30089"/>
        <dbReference type="ChEBI" id="CHEBI:137740"/>
        <dbReference type="ChEBI" id="CHEBI:173225"/>
        <dbReference type="EC" id="3.5.1.108"/>
    </reaction>
</comment>
<comment type="subcellular location">
    <subcellularLocation>
        <location evidence="3 19">Cytoplasm</location>
    </subcellularLocation>
</comment>
<dbReference type="InterPro" id="IPR010084">
    <property type="entry name" value="FabZ"/>
</dbReference>
<evidence type="ECO:0000313" key="36">
    <source>
        <dbReference type="Proteomes" id="UP000095541"/>
    </source>
</evidence>
<dbReference type="Proteomes" id="UP000283616">
    <property type="component" value="Unassembled WGS sequence"/>
</dbReference>
<dbReference type="EMBL" id="WCSB01000017">
    <property type="protein sequence ID" value="KAB4450051.1"/>
    <property type="molecule type" value="Genomic_DNA"/>
</dbReference>
<dbReference type="SMR" id="A0A0P0FIY8"/>
<dbReference type="Proteomes" id="UP000460317">
    <property type="component" value="Unassembled WGS sequence"/>
</dbReference>
<reference evidence="30" key="8">
    <citation type="submission" date="2022-10" db="EMBL/GenBank/DDBJ databases">
        <title>Human gut microbiome strain richness.</title>
        <authorList>
            <person name="Chen-Liaw A."/>
        </authorList>
    </citation>
    <scope>NUCLEOTIDE SEQUENCE</scope>
    <source>
        <strain evidence="30">1001283st1_A3_1001283B150304_161114</strain>
    </source>
</reference>
<dbReference type="EMBL" id="AP022660">
    <property type="protein sequence ID" value="BCA48750.1"/>
    <property type="molecule type" value="Genomic_DNA"/>
</dbReference>
<dbReference type="GeneID" id="60925379"/>
<dbReference type="Proteomes" id="UP001162960">
    <property type="component" value="Chromosome"/>
</dbReference>
<accession>A0A0P0FIY8</accession>
<evidence type="ECO:0000313" key="20">
    <source>
        <dbReference type="EMBL" id="BCA48750.1"/>
    </source>
</evidence>
<dbReference type="Proteomes" id="UP001156216">
    <property type="component" value="Chromosome"/>
</dbReference>
<dbReference type="Proteomes" id="UP000500882">
    <property type="component" value="Chromosome"/>
</dbReference>
<comment type="function">
    <text evidence="2 18">Catalyzes the hydrolysis of UDP-3-O-myristoyl-N-acetylglucosamine to form UDP-3-O-myristoylglucosamine and acetate, the committed step in lipid A biosynthesis.</text>
</comment>
<reference evidence="29" key="7">
    <citation type="submission" date="2021-07" db="EMBL/GenBank/DDBJ databases">
        <title>Comparative genomics of Bacteroides fragilis group isolates reveals species-dependent resistance mechanisms and validates clinical tools for resistance prediction.</title>
        <authorList>
            <person name="Wallace M.J."/>
            <person name="Jean S."/>
            <person name="Wallace M.A."/>
            <person name="Carey-Ann B.D."/>
            <person name="Dantas G."/>
        </authorList>
    </citation>
    <scope>NUCLEOTIDE SEQUENCE</scope>
    <source>
        <strain evidence="29">BJH_160</strain>
    </source>
</reference>
<dbReference type="Pfam" id="PF03331">
    <property type="entry name" value="LpxC"/>
    <property type="match status" value="2"/>
</dbReference>
<comment type="similarity">
    <text evidence="17">In the C-terminal section; belongs to the thioester dehydratase family.</text>
</comment>
<reference evidence="36 37" key="1">
    <citation type="submission" date="2015-09" db="EMBL/GenBank/DDBJ databases">
        <authorList>
            <consortium name="Pathogen Informatics"/>
        </authorList>
    </citation>
    <scope>NUCLEOTIDE SEQUENCE [LARGE SCALE GENOMIC DNA]</scope>
    <source>
        <strain evidence="22 37">2789STDY5834899</strain>
        <strain evidence="21 36">2789STDY5834945</strain>
    </source>
</reference>
<dbReference type="Pfam" id="PF07977">
    <property type="entry name" value="FabA"/>
    <property type="match status" value="1"/>
</dbReference>
<dbReference type="AlphaFoldDB" id="A0A0P0FIY8"/>
<keyword evidence="13" id="KW-0511">Multifunctional enzyme</keyword>
<dbReference type="CDD" id="cd01288">
    <property type="entry name" value="FabZ"/>
    <property type="match status" value="1"/>
</dbReference>
<dbReference type="NCBIfam" id="TIGR01750">
    <property type="entry name" value="fabZ"/>
    <property type="match status" value="1"/>
</dbReference>
<dbReference type="GO" id="GO:0016020">
    <property type="term" value="C:membrane"/>
    <property type="evidence" value="ECO:0007669"/>
    <property type="project" value="GOC"/>
</dbReference>
<evidence type="ECO:0000256" key="12">
    <source>
        <dbReference type="ARBA" id="ARBA00023239"/>
    </source>
</evidence>
<keyword evidence="5 19" id="KW-0963">Cytoplasm</keyword>
<dbReference type="EMBL" id="JAQNVG010000011">
    <property type="protein sequence ID" value="MDC2235835.1"/>
    <property type="molecule type" value="Genomic_DNA"/>
</dbReference>
<evidence type="ECO:0000256" key="4">
    <source>
        <dbReference type="ARBA" id="ARBA00005002"/>
    </source>
</evidence>
<reference evidence="40 41" key="3">
    <citation type="journal article" date="2019" name="Nat. Med.">
        <title>A library of human gut bacterial isolates paired with longitudinal multiomics data enables mechanistic microbiome research.</title>
        <authorList>
            <person name="Poyet M."/>
            <person name="Groussin M."/>
            <person name="Gibbons S.M."/>
            <person name="Avila-Pacheco J."/>
            <person name="Jiang X."/>
            <person name="Kearney S.M."/>
            <person name="Perrotta A.R."/>
            <person name="Berdy B."/>
            <person name="Zhao S."/>
            <person name="Lieberman T.D."/>
            <person name="Swanson P.K."/>
            <person name="Smith M."/>
            <person name="Roesemann S."/>
            <person name="Alexander J.E."/>
            <person name="Rich S.A."/>
            <person name="Livny J."/>
            <person name="Vlamakis H."/>
            <person name="Clish C."/>
            <person name="Bullock K."/>
            <person name="Deik A."/>
            <person name="Scott J."/>
            <person name="Pierce K.A."/>
            <person name="Xavier R.J."/>
            <person name="Alm E.J."/>
        </authorList>
    </citation>
    <scope>NUCLEOTIDE SEQUENCE [LARGE SCALE GENOMIC DNA]</scope>
    <source>
        <strain evidence="26 44">BIOML-A156</strain>
        <strain evidence="25 40">BIOML-A160</strain>
        <strain evidence="27 41">BIOML-A162</strain>
        <strain evidence="24 43">BIOML-A165</strain>
        <strain evidence="23 42">BIOML-A188</strain>
    </source>
</reference>
<evidence type="ECO:0000313" key="31">
    <source>
        <dbReference type="EMBL" id="RHD85384.1"/>
    </source>
</evidence>
<dbReference type="EMBL" id="WCSY01000004">
    <property type="protein sequence ID" value="KAB4314718.1"/>
    <property type="molecule type" value="Genomic_DNA"/>
</dbReference>
<evidence type="ECO:0000256" key="1">
    <source>
        <dbReference type="ARBA" id="ARBA00001947"/>
    </source>
</evidence>
<dbReference type="NCBIfam" id="TIGR00325">
    <property type="entry name" value="lpxC"/>
    <property type="match status" value="1"/>
</dbReference>